<dbReference type="SUPFAM" id="SSF48113">
    <property type="entry name" value="Heme-dependent peroxidases"/>
    <property type="match status" value="2"/>
</dbReference>
<dbReference type="GO" id="GO:0140825">
    <property type="term" value="F:lactoperoxidase activity"/>
    <property type="evidence" value="ECO:0007669"/>
    <property type="project" value="UniProtKB-EC"/>
</dbReference>
<feature type="binding site" evidence="15">
    <location>
        <position position="193"/>
    </location>
    <ligand>
        <name>Ca(2+)</name>
        <dbReference type="ChEBI" id="CHEBI:29108"/>
        <label>2</label>
    </ligand>
</feature>
<keyword evidence="18" id="KW-0732">Signal</keyword>
<dbReference type="Gene3D" id="1.10.520.10">
    <property type="match status" value="2"/>
</dbReference>
<feature type="active site" description="Proton acceptor" evidence="13">
    <location>
        <position position="65"/>
    </location>
</feature>
<keyword evidence="5 15" id="KW-0479">Metal-binding</keyword>
<dbReference type="PRINTS" id="PR00458">
    <property type="entry name" value="PEROXIDASE"/>
</dbReference>
<protein>
    <submittedName>
        <fullName evidence="20">Peroxidase</fullName>
    </submittedName>
</protein>
<feature type="disulfide bond" evidence="17">
    <location>
        <begin position="199"/>
        <end position="224"/>
    </location>
</feature>
<feature type="domain" description="Plant heme peroxidase family profile" evidence="19">
    <location>
        <begin position="24"/>
        <end position="317"/>
    </location>
</feature>
<dbReference type="PROSITE" id="PS00435">
    <property type="entry name" value="PEROXIDASE_1"/>
    <property type="match status" value="1"/>
</dbReference>
<keyword evidence="6 15" id="KW-0106">Calcium</keyword>
<feature type="disulfide bond" evidence="17">
    <location>
        <begin position="67"/>
        <end position="72"/>
    </location>
</feature>
<comment type="similarity">
    <text evidence="2">Belongs to the peroxidase family. Ascorbate peroxidase subfamily.</text>
</comment>
<feature type="binding site" evidence="15">
    <location>
        <position position="73"/>
    </location>
    <ligand>
        <name>Ca(2+)</name>
        <dbReference type="ChEBI" id="CHEBI:29108"/>
        <label>1</label>
    </ligand>
</feature>
<keyword evidence="3 20" id="KW-0575">Peroxidase</keyword>
<evidence type="ECO:0000256" key="1">
    <source>
        <dbReference type="ARBA" id="ARBA00000189"/>
    </source>
</evidence>
<feature type="binding site" evidence="15">
    <location>
        <position position="69"/>
    </location>
    <ligand>
        <name>Ca(2+)</name>
        <dbReference type="ChEBI" id="CHEBI:29108"/>
        <label>1</label>
    </ligand>
</feature>
<keyword evidence="7" id="KW-0560">Oxidoreductase</keyword>
<dbReference type="AlphaFoldDB" id="A0A9E7GLL9"/>
<name>A0A9E7GLL9_9LILI</name>
<feature type="site" description="Transition state stabilizer" evidence="16">
    <location>
        <position position="61"/>
    </location>
</feature>
<dbReference type="InterPro" id="IPR033905">
    <property type="entry name" value="Secretory_peroxidase"/>
</dbReference>
<dbReference type="Gene3D" id="1.10.420.10">
    <property type="entry name" value="Peroxidase, domain 2"/>
    <property type="match status" value="2"/>
</dbReference>
<evidence type="ECO:0000256" key="8">
    <source>
        <dbReference type="ARBA" id="ARBA00023004"/>
    </source>
</evidence>
<dbReference type="GO" id="GO:0042744">
    <property type="term" value="P:hydrogen peroxide catabolic process"/>
    <property type="evidence" value="ECO:0007669"/>
    <property type="project" value="UniProtKB-KW"/>
</dbReference>
<gene>
    <name evidence="20" type="ORF">MUK42_03819</name>
</gene>
<dbReference type="InterPro" id="IPR019793">
    <property type="entry name" value="Peroxidases_heam-ligand_BS"/>
</dbReference>
<dbReference type="InterPro" id="IPR010255">
    <property type="entry name" value="Haem_peroxidase_sf"/>
</dbReference>
<evidence type="ECO:0000256" key="10">
    <source>
        <dbReference type="ARBA" id="ARBA00023180"/>
    </source>
</evidence>
<organism evidence="20 21">
    <name type="scientific">Musa troglodytarum</name>
    <name type="common">fe'i banana</name>
    <dbReference type="NCBI Taxonomy" id="320322"/>
    <lineage>
        <taxon>Eukaryota</taxon>
        <taxon>Viridiplantae</taxon>
        <taxon>Streptophyta</taxon>
        <taxon>Embryophyta</taxon>
        <taxon>Tracheophyta</taxon>
        <taxon>Spermatophyta</taxon>
        <taxon>Magnoliopsida</taxon>
        <taxon>Liliopsida</taxon>
        <taxon>Zingiberales</taxon>
        <taxon>Musaceae</taxon>
        <taxon>Musa</taxon>
    </lineage>
</organism>
<feature type="disulfide bond" evidence="17">
    <location>
        <begin position="34"/>
        <end position="114"/>
    </location>
</feature>
<evidence type="ECO:0000256" key="14">
    <source>
        <dbReference type="PIRSR" id="PIRSR600823-2"/>
    </source>
</evidence>
<dbReference type="PANTHER" id="PTHR31388">
    <property type="entry name" value="PEROXIDASE 72-RELATED"/>
    <property type="match status" value="1"/>
</dbReference>
<feature type="binding site" evidence="15">
    <location>
        <position position="71"/>
    </location>
    <ligand>
        <name>Ca(2+)</name>
        <dbReference type="ChEBI" id="CHEBI:29108"/>
        <label>1</label>
    </ligand>
</feature>
<evidence type="ECO:0000256" key="15">
    <source>
        <dbReference type="PIRSR" id="PIRSR600823-3"/>
    </source>
</evidence>
<feature type="binding site" evidence="15">
    <location>
        <position position="237"/>
    </location>
    <ligand>
        <name>Ca(2+)</name>
        <dbReference type="ChEBI" id="CHEBI:29108"/>
        <label>2</label>
    </ligand>
</feature>
<feature type="binding site" evidence="15">
    <location>
        <position position="75"/>
    </location>
    <ligand>
        <name>Ca(2+)</name>
        <dbReference type="ChEBI" id="CHEBI:29108"/>
        <label>1</label>
    </ligand>
</feature>
<evidence type="ECO:0000256" key="18">
    <source>
        <dbReference type="SAM" id="SignalP"/>
    </source>
</evidence>
<dbReference type="PROSITE" id="PS50873">
    <property type="entry name" value="PEROXIDASE_4"/>
    <property type="match status" value="2"/>
</dbReference>
<feature type="binding site" evidence="15">
    <location>
        <position position="245"/>
    </location>
    <ligand>
        <name>Ca(2+)</name>
        <dbReference type="ChEBI" id="CHEBI:29108"/>
        <label>2</label>
    </ligand>
</feature>
<keyword evidence="11" id="KW-0873">Pyrrolidone carboxylic acid</keyword>
<reference evidence="20" key="1">
    <citation type="submission" date="2022-05" db="EMBL/GenBank/DDBJ databases">
        <title>The Musa troglodytarum L. genome provides insights into the mechanism of non-climacteric behaviour and enrichment of carotenoids.</title>
        <authorList>
            <person name="Wang J."/>
        </authorList>
    </citation>
    <scope>NUCLEOTIDE SEQUENCE</scope>
    <source>
        <tissue evidence="20">Leaf</tissue>
    </source>
</reference>
<dbReference type="FunFam" id="1.10.520.10:FF:000009">
    <property type="entry name" value="Peroxidase"/>
    <property type="match status" value="2"/>
</dbReference>
<dbReference type="EMBL" id="CP097508">
    <property type="protein sequence ID" value="URE13428.1"/>
    <property type="molecule type" value="Genomic_DNA"/>
</dbReference>
<dbReference type="PANTHER" id="PTHR31388:SF208">
    <property type="entry name" value="PEROXIDASE"/>
    <property type="match status" value="1"/>
</dbReference>
<evidence type="ECO:0000256" key="13">
    <source>
        <dbReference type="PIRSR" id="PIRSR600823-1"/>
    </source>
</evidence>
<evidence type="ECO:0000256" key="17">
    <source>
        <dbReference type="PIRSR" id="PIRSR600823-5"/>
    </source>
</evidence>
<keyword evidence="8 15" id="KW-0408">Iron</keyword>
<dbReference type="CDD" id="cd00693">
    <property type="entry name" value="secretory_peroxidase"/>
    <property type="match status" value="2"/>
</dbReference>
<evidence type="ECO:0000313" key="21">
    <source>
        <dbReference type="Proteomes" id="UP001055439"/>
    </source>
</evidence>
<evidence type="ECO:0000259" key="19">
    <source>
        <dbReference type="PROSITE" id="PS50873"/>
    </source>
</evidence>
<feature type="binding site" evidence="15">
    <location>
        <position position="66"/>
    </location>
    <ligand>
        <name>Ca(2+)</name>
        <dbReference type="ChEBI" id="CHEBI:29108"/>
        <label>1</label>
    </ligand>
</feature>
<feature type="disulfide bond" evidence="17">
    <location>
        <begin position="120"/>
        <end position="313"/>
    </location>
</feature>
<evidence type="ECO:0000256" key="9">
    <source>
        <dbReference type="ARBA" id="ARBA00023157"/>
    </source>
</evidence>
<comment type="catalytic activity">
    <reaction evidence="1">
        <text>2 a phenolic donor + H2O2 = 2 a phenolic radical donor + 2 H2O</text>
        <dbReference type="Rhea" id="RHEA:56136"/>
        <dbReference type="ChEBI" id="CHEBI:15377"/>
        <dbReference type="ChEBI" id="CHEBI:16240"/>
        <dbReference type="ChEBI" id="CHEBI:139520"/>
        <dbReference type="ChEBI" id="CHEBI:139521"/>
        <dbReference type="EC" id="1.11.1.7"/>
    </reaction>
</comment>
<evidence type="ECO:0000313" key="20">
    <source>
        <dbReference type="EMBL" id="URE13428.1"/>
    </source>
</evidence>
<comment type="cofactor">
    <cofactor evidence="15">
        <name>Ca(2+)</name>
        <dbReference type="ChEBI" id="CHEBI:29108"/>
    </cofactor>
    <text evidence="15">Binds 2 calcium ions per subunit.</text>
</comment>
<keyword evidence="10" id="KW-0325">Glycoprotein</keyword>
<dbReference type="OrthoDB" id="2113341at2759"/>
<dbReference type="InterPro" id="IPR002016">
    <property type="entry name" value="Haem_peroxidase"/>
</dbReference>
<evidence type="ECO:0000256" key="11">
    <source>
        <dbReference type="ARBA" id="ARBA00023283"/>
    </source>
</evidence>
<dbReference type="Proteomes" id="UP001055439">
    <property type="component" value="Chromosome 6"/>
</dbReference>
<evidence type="ECO:0000256" key="3">
    <source>
        <dbReference type="ARBA" id="ARBA00022559"/>
    </source>
</evidence>
<feature type="chain" id="PRO_5039197792" evidence="18">
    <location>
        <begin position="24"/>
        <end position="641"/>
    </location>
</feature>
<evidence type="ECO:0000256" key="12">
    <source>
        <dbReference type="ARBA" id="ARBA00023324"/>
    </source>
</evidence>
<evidence type="ECO:0000256" key="6">
    <source>
        <dbReference type="ARBA" id="ARBA00022837"/>
    </source>
</evidence>
<dbReference type="InterPro" id="IPR000823">
    <property type="entry name" value="Peroxidase_pln"/>
</dbReference>
<dbReference type="GO" id="GO:0046872">
    <property type="term" value="F:metal ion binding"/>
    <property type="evidence" value="ECO:0007669"/>
    <property type="project" value="UniProtKB-KW"/>
</dbReference>
<dbReference type="InterPro" id="IPR019794">
    <property type="entry name" value="Peroxidases_AS"/>
</dbReference>
<dbReference type="GO" id="GO:0006979">
    <property type="term" value="P:response to oxidative stress"/>
    <property type="evidence" value="ECO:0007669"/>
    <property type="project" value="InterPro"/>
</dbReference>
<feature type="binding site" evidence="14">
    <location>
        <position position="162"/>
    </location>
    <ligand>
        <name>substrate</name>
    </ligand>
</feature>
<sequence>MAVSRETFLTLLLLSLLASAANGQLSTSFYDRTCPMLPGIVRSVMAQAVFQDRRMGASILRLFFHDCFVIGCDASVLLDDTQTFTGEKNANGNTNSLRGFEVIDAIKTLVEAACNATVSCADILALAARDGVVLLGGPTWLVPLGRRDARTASIFAANANLPLASSSLSDLISLFAGKGLDARDLTALSGAHTIGQAQCVNFRPHIYGDLNIDPSFAALHRQTCPAFGGDGNLAPLDLQTPVSFDNRYYQNLVAGRGLLHSDQELFNGGSQDSLVRLYNSSTLAFFTDFAAAMVKMGNISPLTGWPGEIRLSCRKCYRSSLCVMASLSNGLLSTVVVLSLMACMAQAQLSPSFYVTTCPNLQAIVASSMAQVVRQEPRMGASLLRLFFHDCFVNGCDASVLLDDTPSMIGEKNAVTNADSLRGYEVIDAIKSLVEAACRSTVSCADILALAARDGVALLGGPSWTVPLGRRDARTASIAAANADLPPVSDGLANLTARFAAKGLSLRDLTALCGAHTVGAARCANFRPHVYNDANVDPGFATLRKTTCPAAGGDATLAALDATSPTRFDVSYYRDLMARRGLLHSDQELFNGGPADELVRLYSTNGEAFNRDFAAAMVRMGSMSPLTGSAGEIRLNCRRAN</sequence>
<proteinExistence type="inferred from homology"/>
<evidence type="ECO:0000256" key="16">
    <source>
        <dbReference type="PIRSR" id="PIRSR600823-4"/>
    </source>
</evidence>
<accession>A0A9E7GLL9</accession>
<keyword evidence="4" id="KW-0349">Heme</keyword>
<feature type="signal peptide" evidence="18">
    <location>
        <begin position="1"/>
        <end position="23"/>
    </location>
</feature>
<dbReference type="PRINTS" id="PR00461">
    <property type="entry name" value="PLPEROXIDASE"/>
</dbReference>
<feature type="domain" description="Plant heme peroxidase family profile" evidence="19">
    <location>
        <begin position="348"/>
        <end position="641"/>
    </location>
</feature>
<dbReference type="FunFam" id="1.10.420.10:FF:000001">
    <property type="entry name" value="Peroxidase"/>
    <property type="match status" value="2"/>
</dbReference>
<evidence type="ECO:0000256" key="7">
    <source>
        <dbReference type="ARBA" id="ARBA00023002"/>
    </source>
</evidence>
<feature type="binding site" description="axial binding residue" evidence="15">
    <location>
        <position position="192"/>
    </location>
    <ligand>
        <name>heme b</name>
        <dbReference type="ChEBI" id="CHEBI:60344"/>
    </ligand>
    <ligandPart>
        <name>Fe</name>
        <dbReference type="ChEBI" id="CHEBI:18248"/>
    </ligandPart>
</feature>
<keyword evidence="9 17" id="KW-1015">Disulfide bond</keyword>
<keyword evidence="21" id="KW-1185">Reference proteome</keyword>
<evidence type="ECO:0000256" key="2">
    <source>
        <dbReference type="ARBA" id="ARBA00006873"/>
    </source>
</evidence>
<feature type="binding site" evidence="15">
    <location>
        <position position="240"/>
    </location>
    <ligand>
        <name>Ca(2+)</name>
        <dbReference type="ChEBI" id="CHEBI:29108"/>
        <label>2</label>
    </ligand>
</feature>
<keyword evidence="12" id="KW-0376">Hydrogen peroxide</keyword>
<evidence type="ECO:0000256" key="5">
    <source>
        <dbReference type="ARBA" id="ARBA00022723"/>
    </source>
</evidence>
<dbReference type="Pfam" id="PF00141">
    <property type="entry name" value="peroxidase"/>
    <property type="match status" value="2"/>
</dbReference>
<evidence type="ECO:0000256" key="4">
    <source>
        <dbReference type="ARBA" id="ARBA00022617"/>
    </source>
</evidence>
<dbReference type="PROSITE" id="PS00436">
    <property type="entry name" value="PEROXIDASE_2"/>
    <property type="match status" value="2"/>
</dbReference>
<feature type="binding site" evidence="15">
    <location>
        <position position="87"/>
    </location>
    <ligand>
        <name>Ca(2+)</name>
        <dbReference type="ChEBI" id="CHEBI:29108"/>
        <label>1</label>
    </ligand>
</feature>
<dbReference type="GO" id="GO:0020037">
    <property type="term" value="F:heme binding"/>
    <property type="evidence" value="ECO:0007669"/>
    <property type="project" value="InterPro"/>
</dbReference>
<comment type="cofactor">
    <cofactor evidence="15">
        <name>heme b</name>
        <dbReference type="ChEBI" id="CHEBI:60344"/>
    </cofactor>
    <text evidence="15">Binds 1 heme b (iron(II)-protoporphyrin IX) group per subunit.</text>
</comment>